<reference evidence="1" key="1">
    <citation type="book" date="2014" name="THE 24TH EUROPEAN CONGRESS OF CLINICAL MICROBIOLOGY AND INFECTIOUS DISEASES" publisher="ECCMID 2014" city="Barcelona, Spain">
        <title>Identification of resistance genes in three multidrug-resistant Bacteroides fragilis isolates by whole genome sequencing.</title>
        <editorList>
            <person name="Unknown"/>
            <person name="A."/>
        </editorList>
        <authorList>
            <person name="Sydenham T.V."/>
            <person name="Hasman H."/>
            <person name="Wang M."/>
            <person name="Soki J."/>
            <person name="Nagy E."/>
            <person name="Justesen U.S."/>
        </authorList>
    </citation>
    <scope>NUCLEOTIDE SEQUENCE</scope>
    <source>
        <strain evidence="1">DCMOUH0018B</strain>
    </source>
</reference>
<reference evidence="1" key="2">
    <citation type="submission" date="2014-07" db="EMBL/GenBank/DDBJ databases">
        <title>Genetics and epidemiology of antimicrobial resistance in B. fragilis group.</title>
        <authorList>
            <person name="Sydenham T.V."/>
            <person name="Hasman H."/>
            <person name="Kemp M."/>
            <person name="Justesen U.S."/>
        </authorList>
    </citation>
    <scope>NUCLEOTIDE SEQUENCE [LARGE SCALE GENOMIC DNA]</scope>
    <source>
        <strain evidence="1">DCMOUH0018B</strain>
    </source>
</reference>
<accession>A0A0I9S5W9</accession>
<dbReference type="AlphaFoldDB" id="A0A0I9S5W9"/>
<evidence type="ECO:0000313" key="3">
    <source>
        <dbReference type="Proteomes" id="UP000266644"/>
    </source>
</evidence>
<reference evidence="2 3" key="3">
    <citation type="submission" date="2018-08" db="EMBL/GenBank/DDBJ databases">
        <title>A genome reference for cultivated species of the human gut microbiota.</title>
        <authorList>
            <person name="Zou Y."/>
            <person name="Xue W."/>
            <person name="Luo G."/>
        </authorList>
    </citation>
    <scope>NUCLEOTIDE SEQUENCE [LARGE SCALE GENOMIC DNA]</scope>
    <source>
        <strain evidence="2 3">AM18-6</strain>
    </source>
</reference>
<protein>
    <submittedName>
        <fullName evidence="1">Uncharacterized protein</fullName>
    </submittedName>
</protein>
<dbReference type="EMBL" id="QRJE01000010">
    <property type="protein sequence ID" value="RHH13744.1"/>
    <property type="molecule type" value="Genomic_DNA"/>
</dbReference>
<evidence type="ECO:0000313" key="1">
    <source>
        <dbReference type="EMBL" id="KFX73138.1"/>
    </source>
</evidence>
<sequence>MFSPITYIVPEKEASELFFHSGCSPRNDAAGLSEEQVFDIKKYMMHQEDMFLFQSVQKPVIG</sequence>
<name>A0A0I9S5W9_BACFG</name>
<proteinExistence type="predicted"/>
<dbReference type="EMBL" id="JMZZ02000224">
    <property type="protein sequence ID" value="KFX73138.1"/>
    <property type="molecule type" value="Genomic_DNA"/>
</dbReference>
<gene>
    <name evidence="2" type="ORF">DW228_07980</name>
    <name evidence="1" type="ORF">EE52_0220080</name>
</gene>
<dbReference type="Proteomes" id="UP000266644">
    <property type="component" value="Unassembled WGS sequence"/>
</dbReference>
<evidence type="ECO:0000313" key="2">
    <source>
        <dbReference type="EMBL" id="RHH13744.1"/>
    </source>
</evidence>
<organism evidence="1">
    <name type="scientific">Bacteroides fragilis</name>
    <dbReference type="NCBI Taxonomy" id="817"/>
    <lineage>
        <taxon>Bacteria</taxon>
        <taxon>Pseudomonadati</taxon>
        <taxon>Bacteroidota</taxon>
        <taxon>Bacteroidia</taxon>
        <taxon>Bacteroidales</taxon>
        <taxon>Bacteroidaceae</taxon>
        <taxon>Bacteroides</taxon>
    </lineage>
</organism>
<comment type="caution">
    <text evidence="1">The sequence shown here is derived from an EMBL/GenBank/DDBJ whole genome shotgun (WGS) entry which is preliminary data.</text>
</comment>